<keyword evidence="1" id="KW-0175">Coiled coil</keyword>
<proteinExistence type="predicted"/>
<accession>A0A5A7MJD5</accession>
<gene>
    <name evidence="3" type="ORF">CTTA_4932</name>
</gene>
<evidence type="ECO:0000313" key="3">
    <source>
        <dbReference type="EMBL" id="GEQ77927.1"/>
    </source>
</evidence>
<feature type="coiled-coil region" evidence="1">
    <location>
        <begin position="80"/>
        <end position="114"/>
    </location>
</feature>
<organism evidence="3 4">
    <name type="scientific">Comamonas testosteroni</name>
    <name type="common">Pseudomonas testosteroni</name>
    <dbReference type="NCBI Taxonomy" id="285"/>
    <lineage>
        <taxon>Bacteria</taxon>
        <taxon>Pseudomonadati</taxon>
        <taxon>Pseudomonadota</taxon>
        <taxon>Betaproteobacteria</taxon>
        <taxon>Burkholderiales</taxon>
        <taxon>Comamonadaceae</taxon>
        <taxon>Comamonas</taxon>
    </lineage>
</organism>
<evidence type="ECO:0000256" key="2">
    <source>
        <dbReference type="SAM" id="MobiDB-lite"/>
    </source>
</evidence>
<evidence type="ECO:0000313" key="4">
    <source>
        <dbReference type="Proteomes" id="UP000323105"/>
    </source>
</evidence>
<dbReference type="EMBL" id="BKBW01000021">
    <property type="protein sequence ID" value="GEQ77927.1"/>
    <property type="molecule type" value="Genomic_DNA"/>
</dbReference>
<name>A0A5A7MJD5_COMTE</name>
<feature type="region of interest" description="Disordered" evidence="2">
    <location>
        <begin position="117"/>
        <end position="140"/>
    </location>
</feature>
<dbReference type="Proteomes" id="UP000323105">
    <property type="component" value="Unassembled WGS sequence"/>
</dbReference>
<protein>
    <submittedName>
        <fullName evidence="3">Uncharacterized protein</fullName>
    </submittedName>
</protein>
<dbReference type="AlphaFoldDB" id="A0A5A7MJD5"/>
<dbReference type="RefSeq" id="WP_149357184.1">
    <property type="nucleotide sequence ID" value="NZ_BKBW01000021.1"/>
</dbReference>
<reference evidence="3 4" key="1">
    <citation type="journal article" date="2019" name="Microbiol. Resour. Announc.">
        <title>Draft Genome Sequence of Comamonas testosteroni TA441, a Bacterium That Has a Cryptic Phenol Degradation Gene Cluster.</title>
        <authorList>
            <person name="Arai H."/>
            <person name="Ishii M."/>
        </authorList>
    </citation>
    <scope>NUCLEOTIDE SEQUENCE [LARGE SCALE GENOMIC DNA]</scope>
    <source>
        <strain evidence="3 4">TA441</strain>
    </source>
</reference>
<comment type="caution">
    <text evidence="3">The sequence shown here is derived from an EMBL/GenBank/DDBJ whole genome shotgun (WGS) entry which is preliminary data.</text>
</comment>
<evidence type="ECO:0000256" key="1">
    <source>
        <dbReference type="SAM" id="Coils"/>
    </source>
</evidence>
<sequence length="220" mass="23648">MTAIHAYRRTAPTTVELYGQTIQFKPNDKKDVVAEVLHEKAAARLLSITEAYRLYEPVEQGGTVAQQLAASIGSTTPTDAEELLKVVADQTSQIEALQRQVQVLNQAAAAATAIEAEQTARSDGGQGGDKPSEYISPTQVLESRVKNPEGYIASKDESISESPYVFANEAGETIDISDWTAAQIRTFAESNEINLPKGNSVKVGELRDLLAAALRAGSKE</sequence>